<evidence type="ECO:0000313" key="4">
    <source>
        <dbReference type="EMBL" id="PAD76404.1"/>
    </source>
</evidence>
<dbReference type="PANTHER" id="PTHR33393">
    <property type="entry name" value="POLYGLUTAMINE SYNTHESIS ACCESSORY PROTEIN RV0574C-RELATED"/>
    <property type="match status" value="1"/>
</dbReference>
<evidence type="ECO:0000259" key="3">
    <source>
        <dbReference type="SMART" id="SM00854"/>
    </source>
</evidence>
<dbReference type="PANTHER" id="PTHR33393:SF13">
    <property type="entry name" value="PGA BIOSYNTHESIS PROTEIN CAPA"/>
    <property type="match status" value="1"/>
</dbReference>
<dbReference type="InterPro" id="IPR029052">
    <property type="entry name" value="Metallo-depent_PP-like"/>
</dbReference>
<protein>
    <submittedName>
        <fullName evidence="4">Capsule biosynthesis protein</fullName>
    </submittedName>
</protein>
<gene>
    <name evidence="4" type="ORF">CHH67_12325</name>
</gene>
<evidence type="ECO:0000256" key="2">
    <source>
        <dbReference type="SAM" id="SignalP"/>
    </source>
</evidence>
<evidence type="ECO:0000313" key="5">
    <source>
        <dbReference type="Proteomes" id="UP000215596"/>
    </source>
</evidence>
<dbReference type="SUPFAM" id="SSF56300">
    <property type="entry name" value="Metallo-dependent phosphatases"/>
    <property type="match status" value="1"/>
</dbReference>
<dbReference type="SMART" id="SM00854">
    <property type="entry name" value="PGA_cap"/>
    <property type="match status" value="1"/>
</dbReference>
<evidence type="ECO:0000256" key="1">
    <source>
        <dbReference type="ARBA" id="ARBA00005662"/>
    </source>
</evidence>
<dbReference type="RefSeq" id="WP_095265484.1">
    <property type="nucleotide sequence ID" value="NZ_NPBY01000038.1"/>
</dbReference>
<dbReference type="InterPro" id="IPR052169">
    <property type="entry name" value="CW_Biosynth-Accessory"/>
</dbReference>
<comment type="similarity">
    <text evidence="1">Belongs to the CapA family.</text>
</comment>
<dbReference type="Pfam" id="PF09587">
    <property type="entry name" value="PGA_cap"/>
    <property type="match status" value="1"/>
</dbReference>
<dbReference type="Gene3D" id="3.60.21.10">
    <property type="match status" value="1"/>
</dbReference>
<name>A0A268ETK8_9BACL</name>
<keyword evidence="2" id="KW-0732">Signal</keyword>
<feature type="chain" id="PRO_5032737982" evidence="2">
    <location>
        <begin position="23"/>
        <end position="342"/>
    </location>
</feature>
<comment type="caution">
    <text evidence="4">The sequence shown here is derived from an EMBL/GenBank/DDBJ whole genome shotgun (WGS) entry which is preliminary data.</text>
</comment>
<dbReference type="CDD" id="cd07381">
    <property type="entry name" value="MPP_CapA"/>
    <property type="match status" value="1"/>
</dbReference>
<organism evidence="4 5">
    <name type="scientific">Paenibacillus campinasensis</name>
    <dbReference type="NCBI Taxonomy" id="66347"/>
    <lineage>
        <taxon>Bacteria</taxon>
        <taxon>Bacillati</taxon>
        <taxon>Bacillota</taxon>
        <taxon>Bacilli</taxon>
        <taxon>Bacillales</taxon>
        <taxon>Paenibacillaceae</taxon>
        <taxon>Paenibacillus</taxon>
    </lineage>
</organism>
<proteinExistence type="inferred from homology"/>
<dbReference type="OrthoDB" id="9810906at2"/>
<feature type="domain" description="Capsule synthesis protein CapA" evidence="3">
    <location>
        <begin position="33"/>
        <end position="272"/>
    </location>
</feature>
<feature type="signal peptide" evidence="2">
    <location>
        <begin position="1"/>
        <end position="22"/>
    </location>
</feature>
<reference evidence="4 5" key="1">
    <citation type="submission" date="2017-07" db="EMBL/GenBank/DDBJ databases">
        <title>Isolation and whole genome analysis of endospore-forming bacteria from heroin.</title>
        <authorList>
            <person name="Kalinowski J."/>
            <person name="Ahrens B."/>
            <person name="Al-Dilaimi A."/>
            <person name="Winkler A."/>
            <person name="Wibberg D."/>
            <person name="Schleenbecker U."/>
            <person name="Ruckert C."/>
            <person name="Wolfel R."/>
            <person name="Grass G."/>
        </authorList>
    </citation>
    <scope>NUCLEOTIDE SEQUENCE [LARGE SCALE GENOMIC DNA]</scope>
    <source>
        <strain evidence="4 5">7537-G1</strain>
    </source>
</reference>
<dbReference type="EMBL" id="NPBY01000038">
    <property type="protein sequence ID" value="PAD76404.1"/>
    <property type="molecule type" value="Genomic_DNA"/>
</dbReference>
<dbReference type="Proteomes" id="UP000215596">
    <property type="component" value="Unassembled WGS sequence"/>
</dbReference>
<accession>A0A268ETK8</accession>
<dbReference type="InterPro" id="IPR019079">
    <property type="entry name" value="Capsule_synth_CapA"/>
</dbReference>
<dbReference type="AlphaFoldDB" id="A0A268ETK8"/>
<sequence>MKKWLVLVLVVMMLLPASAASAASTKPTNEPIELIFVGDILLDGYVGNQIERYGNLFPFKKVAPTLKQADLAFANLETPVSIRGKKADKTFAFRSKPDTLKGLVYAGIDGVTLANNHILDYGPQAMMDTMIHLRRQKIGHTGAGSNIDEAFKPYVKTVKGKKIAVLGVSRVVPHNSWIAGKNNPGVAGAYAMEPMLTHIKKSAKDNDVTIVYIHWNQEFADYPEDYACKMAKQMIDAGADIIIGSHSHTLMGIEYYKGKPIYYSLGNFVFNRSTRGGDKTLLSMMVHFDIQGSKITSRVTPVKIIQGQPTLMDSKYNNNLIAKLNKLSYNAKIDSKGNVKPK</sequence>